<dbReference type="AlphaFoldDB" id="A0A392RW84"/>
<comment type="caution">
    <text evidence="1">The sequence shown here is derived from an EMBL/GenBank/DDBJ whole genome shotgun (WGS) entry which is preliminary data.</text>
</comment>
<dbReference type="EMBL" id="LXQA010285060">
    <property type="protein sequence ID" value="MCI40888.1"/>
    <property type="molecule type" value="Genomic_DNA"/>
</dbReference>
<keyword evidence="2" id="KW-1185">Reference proteome</keyword>
<reference evidence="1 2" key="1">
    <citation type="journal article" date="2018" name="Front. Plant Sci.">
        <title>Red Clover (Trifolium pratense) and Zigzag Clover (T. medium) - A Picture of Genomic Similarities and Differences.</title>
        <authorList>
            <person name="Dluhosova J."/>
            <person name="Istvanek J."/>
            <person name="Nedelnik J."/>
            <person name="Repkova J."/>
        </authorList>
    </citation>
    <scope>NUCLEOTIDE SEQUENCE [LARGE SCALE GENOMIC DNA]</scope>
    <source>
        <strain evidence="2">cv. 10/8</strain>
        <tissue evidence="1">Leaf</tissue>
    </source>
</reference>
<name>A0A392RW84_9FABA</name>
<evidence type="ECO:0000313" key="2">
    <source>
        <dbReference type="Proteomes" id="UP000265520"/>
    </source>
</evidence>
<protein>
    <submittedName>
        <fullName evidence="1">Uncharacterized protein</fullName>
    </submittedName>
</protein>
<dbReference type="Proteomes" id="UP000265520">
    <property type="component" value="Unassembled WGS sequence"/>
</dbReference>
<sequence length="38" mass="3917">ETIGSPSLAVSPETFCLWSLPLASSRSATALAASRLEP</sequence>
<accession>A0A392RW84</accession>
<evidence type="ECO:0000313" key="1">
    <source>
        <dbReference type="EMBL" id="MCI40888.1"/>
    </source>
</evidence>
<organism evidence="1 2">
    <name type="scientific">Trifolium medium</name>
    <dbReference type="NCBI Taxonomy" id="97028"/>
    <lineage>
        <taxon>Eukaryota</taxon>
        <taxon>Viridiplantae</taxon>
        <taxon>Streptophyta</taxon>
        <taxon>Embryophyta</taxon>
        <taxon>Tracheophyta</taxon>
        <taxon>Spermatophyta</taxon>
        <taxon>Magnoliopsida</taxon>
        <taxon>eudicotyledons</taxon>
        <taxon>Gunneridae</taxon>
        <taxon>Pentapetalae</taxon>
        <taxon>rosids</taxon>
        <taxon>fabids</taxon>
        <taxon>Fabales</taxon>
        <taxon>Fabaceae</taxon>
        <taxon>Papilionoideae</taxon>
        <taxon>50 kb inversion clade</taxon>
        <taxon>NPAAA clade</taxon>
        <taxon>Hologalegina</taxon>
        <taxon>IRL clade</taxon>
        <taxon>Trifolieae</taxon>
        <taxon>Trifolium</taxon>
    </lineage>
</organism>
<feature type="non-terminal residue" evidence="1">
    <location>
        <position position="1"/>
    </location>
</feature>
<proteinExistence type="predicted"/>